<reference evidence="3 4" key="1">
    <citation type="submission" date="2013-08" db="EMBL/GenBank/DDBJ databases">
        <title>Intrasporangium oryzae NRRL B-24470.</title>
        <authorList>
            <person name="Liu H."/>
            <person name="Wang G."/>
        </authorList>
    </citation>
    <scope>NUCLEOTIDE SEQUENCE [LARGE SCALE GENOMIC DNA]</scope>
    <source>
        <strain evidence="3 4">NRRL B-24470</strain>
    </source>
</reference>
<keyword evidence="2" id="KW-0812">Transmembrane</keyword>
<keyword evidence="2" id="KW-0472">Membrane</keyword>
<sequence>MNPPEQRPSEPEPGDGAFQPEQPAGTGAPLPPPPPQPAETAPLQPSFGASSPPAAEPVAMPPVGSPEPVPPPPATGLASAGGYGGSYAAAPGGAATPGPGPAPVQGLTAGMGGGSGGFVQALFDYGFNTFVTPKIVKFVYVLATIWIAVIYVVYVITAFTDSVGYGVIVLVIGALFAFIWLAVVRIGLEFAISVVRMSEDVHKRLPQA</sequence>
<feature type="region of interest" description="Disordered" evidence="1">
    <location>
        <begin position="1"/>
        <end position="77"/>
    </location>
</feature>
<evidence type="ECO:0008006" key="5">
    <source>
        <dbReference type="Google" id="ProtNLM"/>
    </source>
</evidence>
<feature type="compositionally biased region" description="Low complexity" evidence="1">
    <location>
        <begin position="38"/>
        <end position="58"/>
    </location>
</feature>
<evidence type="ECO:0000313" key="3">
    <source>
        <dbReference type="EMBL" id="EWT03103.1"/>
    </source>
</evidence>
<feature type="compositionally biased region" description="Pro residues" evidence="1">
    <location>
        <begin position="59"/>
        <end position="74"/>
    </location>
</feature>
<accession>W9GE57</accession>
<keyword evidence="4" id="KW-1185">Reference proteome</keyword>
<dbReference type="Proteomes" id="UP000019489">
    <property type="component" value="Unassembled WGS sequence"/>
</dbReference>
<protein>
    <recommendedName>
        <fullName evidence="5">DUF4282 domain-containing protein</fullName>
    </recommendedName>
</protein>
<dbReference type="AlphaFoldDB" id="W9GE57"/>
<feature type="transmembrane region" description="Helical" evidence="2">
    <location>
        <begin position="165"/>
        <end position="188"/>
    </location>
</feature>
<dbReference type="STRING" id="1386089.N865_03600"/>
<dbReference type="EMBL" id="AWSA01000005">
    <property type="protein sequence ID" value="EWT03103.1"/>
    <property type="molecule type" value="Genomic_DNA"/>
</dbReference>
<proteinExistence type="predicted"/>
<dbReference type="eggNOG" id="COG5164">
    <property type="taxonomic scope" value="Bacteria"/>
</dbReference>
<name>W9GE57_9MICO</name>
<evidence type="ECO:0000256" key="1">
    <source>
        <dbReference type="SAM" id="MobiDB-lite"/>
    </source>
</evidence>
<organism evidence="3 4">
    <name type="scientific">Intrasporangium oryzae NRRL B-24470</name>
    <dbReference type="NCBI Taxonomy" id="1386089"/>
    <lineage>
        <taxon>Bacteria</taxon>
        <taxon>Bacillati</taxon>
        <taxon>Actinomycetota</taxon>
        <taxon>Actinomycetes</taxon>
        <taxon>Micrococcales</taxon>
        <taxon>Intrasporangiaceae</taxon>
        <taxon>Intrasporangium</taxon>
    </lineage>
</organism>
<evidence type="ECO:0000256" key="2">
    <source>
        <dbReference type="SAM" id="Phobius"/>
    </source>
</evidence>
<keyword evidence="2" id="KW-1133">Transmembrane helix</keyword>
<feature type="transmembrane region" description="Helical" evidence="2">
    <location>
        <begin position="138"/>
        <end position="159"/>
    </location>
</feature>
<evidence type="ECO:0000313" key="4">
    <source>
        <dbReference type="Proteomes" id="UP000019489"/>
    </source>
</evidence>
<dbReference type="Pfam" id="PF14110">
    <property type="entry name" value="DUF4282"/>
    <property type="match status" value="1"/>
</dbReference>
<comment type="caution">
    <text evidence="3">The sequence shown here is derived from an EMBL/GenBank/DDBJ whole genome shotgun (WGS) entry which is preliminary data.</text>
</comment>
<gene>
    <name evidence="3" type="ORF">N865_03600</name>
</gene>
<dbReference type="InterPro" id="IPR025557">
    <property type="entry name" value="DUF4282"/>
</dbReference>